<dbReference type="PANTHER" id="PTHR30619:SF1">
    <property type="entry name" value="RECOMBINATION PROTEIN 2"/>
    <property type="match status" value="1"/>
</dbReference>
<sequence>MSSNLLSVYLFIAGLVIHMSLCYSELPPADDNLNIYALPVGQGDCTVIQCPKTSTDNGKGDVTIIDAGSNKKRFKDEAFHNYLREANIKYVILTHPHNDHFNLIDPILEGHGESLHIYHSCDRQRYVQRYKHRNKFVEALNSYQSSKIEYCLGATSCNTKITLCDSVSLTVIASELGGCGKHPNEDSIVSKITYNGVSALFPGDLEGSNKKINAFLQGAGAEIKADIYRLAHHGAYAETGSKQCNRRDLLRAVGASYYFSSSGLHEGYRHPRCKLYREIRDNDYTDLQVDYHPYTCYEDDGTKEPHTTTTNKPIYVTTLEENETRKDYVIRFAIKKDGTIVPSITPFNGASKRRQEF</sequence>
<organism evidence="3">
    <name type="scientific">Amphimedon queenslandica</name>
    <name type="common">Sponge</name>
    <dbReference type="NCBI Taxonomy" id="400682"/>
    <lineage>
        <taxon>Eukaryota</taxon>
        <taxon>Metazoa</taxon>
        <taxon>Porifera</taxon>
        <taxon>Demospongiae</taxon>
        <taxon>Heteroscleromorpha</taxon>
        <taxon>Haplosclerida</taxon>
        <taxon>Niphatidae</taxon>
        <taxon>Amphimedon</taxon>
    </lineage>
</organism>
<dbReference type="eggNOG" id="ENOG502SZAT">
    <property type="taxonomic scope" value="Eukaryota"/>
</dbReference>
<feature type="chain" id="PRO_5010858675" description="Metallo-beta-lactamase domain-containing protein" evidence="1">
    <location>
        <begin position="25"/>
        <end position="357"/>
    </location>
</feature>
<dbReference type="AlphaFoldDB" id="A0A1X7TTZ1"/>
<dbReference type="InterPro" id="IPR052159">
    <property type="entry name" value="Competence_DNA_uptake"/>
</dbReference>
<evidence type="ECO:0000313" key="3">
    <source>
        <dbReference type="EnsemblMetazoa" id="Aqu2.1.18706_001"/>
    </source>
</evidence>
<dbReference type="InterPro" id="IPR036866">
    <property type="entry name" value="RibonucZ/Hydroxyglut_hydro"/>
</dbReference>
<feature type="signal peptide" evidence="1">
    <location>
        <begin position="1"/>
        <end position="24"/>
    </location>
</feature>
<keyword evidence="1" id="KW-0732">Signal</keyword>
<evidence type="ECO:0000259" key="2">
    <source>
        <dbReference type="Pfam" id="PF00753"/>
    </source>
</evidence>
<dbReference type="InParanoid" id="A0A1X7TTZ1"/>
<feature type="domain" description="Metallo-beta-lactamase" evidence="2">
    <location>
        <begin position="39"/>
        <end position="112"/>
    </location>
</feature>
<dbReference type="Pfam" id="PF00753">
    <property type="entry name" value="Lactamase_B"/>
    <property type="match status" value="1"/>
</dbReference>
<proteinExistence type="predicted"/>
<dbReference type="EnsemblMetazoa" id="Aqu2.1.18706_001">
    <property type="protein sequence ID" value="Aqu2.1.18706_001"/>
    <property type="gene ID" value="Aqu2.1.18706"/>
</dbReference>
<dbReference type="SUPFAM" id="SSF56281">
    <property type="entry name" value="Metallo-hydrolase/oxidoreductase"/>
    <property type="match status" value="1"/>
</dbReference>
<dbReference type="Gene3D" id="3.60.15.10">
    <property type="entry name" value="Ribonuclease Z/Hydroxyacylglutathione hydrolase-like"/>
    <property type="match status" value="1"/>
</dbReference>
<reference evidence="3" key="1">
    <citation type="submission" date="2017-05" db="UniProtKB">
        <authorList>
            <consortium name="EnsemblMetazoa"/>
        </authorList>
    </citation>
    <scope>IDENTIFICATION</scope>
</reference>
<protein>
    <recommendedName>
        <fullName evidence="2">Metallo-beta-lactamase domain-containing protein</fullName>
    </recommendedName>
</protein>
<name>A0A1X7TTZ1_AMPQE</name>
<dbReference type="PANTHER" id="PTHR30619">
    <property type="entry name" value="DNA INTERNALIZATION/COMPETENCE PROTEIN COMEC/REC2"/>
    <property type="match status" value="1"/>
</dbReference>
<accession>A0A1X7TTZ1</accession>
<evidence type="ECO:0000256" key="1">
    <source>
        <dbReference type="SAM" id="SignalP"/>
    </source>
</evidence>
<dbReference type="OrthoDB" id="10070994at2759"/>
<dbReference type="InterPro" id="IPR001279">
    <property type="entry name" value="Metallo-B-lactamas"/>
</dbReference>